<gene>
    <name evidence="1" type="ORF">BcepF1.029</name>
</gene>
<dbReference type="KEGG" id="vg:4818289"/>
<accession>A1YZT3</accession>
<dbReference type="Proteomes" id="UP000001793">
    <property type="component" value="Segment"/>
</dbReference>
<proteinExistence type="predicted"/>
<evidence type="ECO:0000313" key="2">
    <source>
        <dbReference type="Proteomes" id="UP000001793"/>
    </source>
</evidence>
<dbReference type="RefSeq" id="YP_001039713.1">
    <property type="nucleotide sequence ID" value="NC_009015.1"/>
</dbReference>
<name>A1YZT3_9CAUD</name>
<dbReference type="EMBL" id="EF153632">
    <property type="protein sequence ID" value="ABL96760.1"/>
    <property type="molecule type" value="Genomic_DNA"/>
</dbReference>
<protein>
    <submittedName>
        <fullName evidence="1">Uncharacterized protein</fullName>
    </submittedName>
</protein>
<reference evidence="1 2" key="1">
    <citation type="submission" date="2006-12" db="EMBL/GenBank/DDBJ databases">
        <title>Genomic analysis of Burkholderia ambifaria phage BcepF1, a member of the Bcep781- like phage supergroup.</title>
        <authorList>
            <person name="Summer E.J."/>
            <person name="Robinson S."/>
            <person name="Haines C."/>
            <person name="Adams B."/>
            <person name="Daggett M."/>
            <person name="Landua J."/>
            <person name="Swanson S."/>
            <person name="Vorndam W."/>
            <person name="Morrison W."/>
            <person name="Nail K."/>
            <person name="Gonzalez C."/>
            <person name="Young R."/>
        </authorList>
    </citation>
    <scope>NUCLEOTIDE SEQUENCE [LARGE SCALE GENOMIC DNA]</scope>
</reference>
<keyword evidence="2" id="KW-1185">Reference proteome</keyword>
<evidence type="ECO:0000313" key="1">
    <source>
        <dbReference type="EMBL" id="ABL96760.1"/>
    </source>
</evidence>
<dbReference type="GeneID" id="4818289"/>
<organism evidence="1 2">
    <name type="scientific">Burkholderia phage BcepF1</name>
    <dbReference type="NCBI Taxonomy" id="2886897"/>
    <lineage>
        <taxon>Viruses</taxon>
        <taxon>Duplodnaviria</taxon>
        <taxon>Heunggongvirae</taxon>
        <taxon>Uroviricota</taxon>
        <taxon>Caudoviricetes</taxon>
        <taxon>Lindbergviridae</taxon>
        <taxon>Bcepfunavirus</taxon>
        <taxon>Bcepfunavirus bcepF1</taxon>
    </lineage>
</organism>
<sequence>MTFQFLARDDFGRTKALTKEQFELASTMIVDLVNGRVSPSKANKSILRLLENAGIPVKFGEETT</sequence>